<keyword evidence="2" id="KW-1185">Reference proteome</keyword>
<name>A0A1I3Y532_9PROT</name>
<reference evidence="2" key="1">
    <citation type="submission" date="2016-10" db="EMBL/GenBank/DDBJ databases">
        <authorList>
            <person name="Varghese N."/>
            <person name="Submissions S."/>
        </authorList>
    </citation>
    <scope>NUCLEOTIDE SEQUENCE [LARGE SCALE GENOMIC DNA]</scope>
    <source>
        <strain evidence="2">Nm69</strain>
    </source>
</reference>
<evidence type="ECO:0000313" key="2">
    <source>
        <dbReference type="Proteomes" id="UP000199533"/>
    </source>
</evidence>
<dbReference type="EMBL" id="FOSP01000003">
    <property type="protein sequence ID" value="SFK26519.1"/>
    <property type="molecule type" value="Genomic_DNA"/>
</dbReference>
<proteinExistence type="predicted"/>
<protein>
    <submittedName>
        <fullName evidence="1">Uncharacterized protein</fullName>
    </submittedName>
</protein>
<accession>A0A1I3Y532</accession>
<evidence type="ECO:0000313" key="1">
    <source>
        <dbReference type="EMBL" id="SFK26519.1"/>
    </source>
</evidence>
<organism evidence="1 2">
    <name type="scientific">Nitrosomonas aestuarii</name>
    <dbReference type="NCBI Taxonomy" id="52441"/>
    <lineage>
        <taxon>Bacteria</taxon>
        <taxon>Pseudomonadati</taxon>
        <taxon>Pseudomonadota</taxon>
        <taxon>Betaproteobacteria</taxon>
        <taxon>Nitrosomonadales</taxon>
        <taxon>Nitrosomonadaceae</taxon>
        <taxon>Nitrosomonas</taxon>
    </lineage>
</organism>
<gene>
    <name evidence="1" type="ORF">SAMN05216302_100315</name>
</gene>
<sequence length="157" mass="17882">MLSLSEHLKSRGYDPRTLGVTDYDVDAPLKAIRRLMLESNGIITIAFRRALIIQGNVKPETDNTYAIDNSWLTSAWSHIEPAMAFQIGIPVLIIREKGVIEDGILEKGVLGTYMPEFDLKNSYKEYLQSSEWNQLIRKWENQVGKVVETKGNPPKLY</sequence>
<dbReference type="AlphaFoldDB" id="A0A1I3Y532"/>
<dbReference type="Proteomes" id="UP000199533">
    <property type="component" value="Unassembled WGS sequence"/>
</dbReference>